<evidence type="ECO:0000256" key="1">
    <source>
        <dbReference type="SAM" id="MobiDB-lite"/>
    </source>
</evidence>
<dbReference type="RefSeq" id="WP_309850913.1">
    <property type="nucleotide sequence ID" value="NZ_JAVDUI010000001.1"/>
</dbReference>
<dbReference type="EMBL" id="JAVDUI010000001">
    <property type="protein sequence ID" value="MDR6892228.1"/>
    <property type="molecule type" value="Genomic_DNA"/>
</dbReference>
<feature type="region of interest" description="Disordered" evidence="1">
    <location>
        <begin position="1"/>
        <end position="39"/>
    </location>
</feature>
<keyword evidence="3" id="KW-1185">Reference proteome</keyword>
<sequence>MTASGIDASQIPDLADADSVEEHARSIRSHGSSVESATTKIDTEWKKLRTHFVSPDTETLVNALNPNLGDGDDVKTNADHVAKALETYAKTERALAKTKATLVADIASFENEVSGDSEWKKDEEKVKRQQALLDRISGLVQSHQDAERDCANAINAIYGGTQYRETAADGSPAGSGEEYYGYSKDMLNSAAGAGQAPWGKPAEWDKPWYRDLWEGAKDFGSGLWESVKGTFTGLVSLVNVFDWETFSTTWKGIGTLAVDVAVTTSPVMAAVAPGRYRESAGRLKNVGEAMLNVEEWKRNPAKAAGMLTGDVLQTVATGGAGAGLKGAAAAGKAGRLAGKAGNIAGKAGDLASALGGKLGKLSPVKMPEIRLRDIHLSIKNQVSLGLEGVNNAAYRASESVKRAVLPQAQRAAATFDRFSAYVSAGVRTVGQNLAYAGERLAGRLDGGGALALADGHLADGARVNSFQENLQMAMASQRTGTGAGSGFGSGPGGAGLGGRVSDDPARGIVGLNRKEGWNDIQHREFDKKVTGLDEEAKAASARGEPMAFKEAPKKRYWSKRRMLDHHPEVGYDLLPDHLKSKELTEAWDALNKRGDLSEASLRRERRELVREAVKGYDLDHKIDFQLGGKDSLGNVQWLDLSVNRSVGSQLRWKVGDPEAGKFVRQVAGDPTKPGTSVEGFRSN</sequence>
<proteinExistence type="predicted"/>
<name>A0AAE3YHV8_9MICC</name>
<dbReference type="Proteomes" id="UP001247307">
    <property type="component" value="Unassembled WGS sequence"/>
</dbReference>
<comment type="caution">
    <text evidence="2">The sequence shown here is derived from an EMBL/GenBank/DDBJ whole genome shotgun (WGS) entry which is preliminary data.</text>
</comment>
<organism evidence="2 3">
    <name type="scientific">Falsarthrobacter nasiphocae</name>
    <dbReference type="NCBI Taxonomy" id="189863"/>
    <lineage>
        <taxon>Bacteria</taxon>
        <taxon>Bacillati</taxon>
        <taxon>Actinomycetota</taxon>
        <taxon>Actinomycetes</taxon>
        <taxon>Micrococcales</taxon>
        <taxon>Micrococcaceae</taxon>
        <taxon>Falsarthrobacter</taxon>
    </lineage>
</organism>
<evidence type="ECO:0000313" key="3">
    <source>
        <dbReference type="Proteomes" id="UP001247307"/>
    </source>
</evidence>
<reference evidence="2" key="1">
    <citation type="submission" date="2023-07" db="EMBL/GenBank/DDBJ databases">
        <title>Sequencing the genomes of 1000 actinobacteria strains.</title>
        <authorList>
            <person name="Klenk H.-P."/>
        </authorList>
    </citation>
    <scope>NUCLEOTIDE SEQUENCE</scope>
    <source>
        <strain evidence="2">DSM 13988</strain>
    </source>
</reference>
<protein>
    <submittedName>
        <fullName evidence="2">Uncharacterized protein</fullName>
    </submittedName>
</protein>
<feature type="compositionally biased region" description="Polar residues" evidence="1">
    <location>
        <begin position="29"/>
        <end position="39"/>
    </location>
</feature>
<dbReference type="AlphaFoldDB" id="A0AAE3YHV8"/>
<gene>
    <name evidence="2" type="ORF">J2S35_001168</name>
</gene>
<evidence type="ECO:0000313" key="2">
    <source>
        <dbReference type="EMBL" id="MDR6892228.1"/>
    </source>
</evidence>
<accession>A0AAE3YHV8</accession>